<accession>A0A9P9YBW1</accession>
<evidence type="ECO:0000256" key="1">
    <source>
        <dbReference type="SAM" id="MobiDB-lite"/>
    </source>
</evidence>
<name>A0A9P9YBW1_9MUSC</name>
<dbReference type="EMBL" id="JAMKOV010000085">
    <property type="protein sequence ID" value="KAI8034060.1"/>
    <property type="molecule type" value="Genomic_DNA"/>
</dbReference>
<dbReference type="AlphaFoldDB" id="A0A9P9YBW1"/>
<comment type="caution">
    <text evidence="2">The sequence shown here is derived from an EMBL/GenBank/DDBJ whole genome shotgun (WGS) entry which is preliminary data.</text>
</comment>
<feature type="compositionally biased region" description="Acidic residues" evidence="1">
    <location>
        <begin position="70"/>
        <end position="87"/>
    </location>
</feature>
<sequence>MIFQSAAARNTAEDSPAEGLGLRPTPGNITAENPDCVAWEIAANGLGRAKPVALHITTDGEGDDHVVDVDIADDDDDDDDDDADDGDDCGAAGIVNPHFTRSKALSISNENKVVPVFGLCYHSMGELPDAAQVLSELNAPGSSNCPRGDDMQNTDSKVTENNVHLSAYLEEWRSDLKSVFGEKDDVPSAGSQTITSTAENKMPDQFPILAKNRDSMSCPRENGAPGILLSNGKNGDPMWSSTSRYLATRDHGYCKTEAPRSVWHPDNLCDSALKEIRDYEHPDASASQEEVERLQNIEAICMRLRDHEVPGSAGLIDGPVSFDEIFDVLGIEQEQPQAEPIASTSSGTQAAPNDWKKFDYETKGGQYINDGNRVTKMTATKEDDFIDVETISQDENPVVSAAEEIDSDLDLGLDFDFNLDFNIDSDSDYKFPRNWSHAPPAGSTCLFVLVSADLVIDRQRRLISDSRSAENVGGR</sequence>
<protein>
    <submittedName>
        <fullName evidence="2">Uncharacterized protein</fullName>
    </submittedName>
</protein>
<feature type="region of interest" description="Disordered" evidence="1">
    <location>
        <begin position="1"/>
        <end position="31"/>
    </location>
</feature>
<evidence type="ECO:0000313" key="2">
    <source>
        <dbReference type="EMBL" id="KAI8034060.1"/>
    </source>
</evidence>
<feature type="region of interest" description="Disordered" evidence="1">
    <location>
        <begin position="60"/>
        <end position="87"/>
    </location>
</feature>
<dbReference type="Proteomes" id="UP001059596">
    <property type="component" value="Unassembled WGS sequence"/>
</dbReference>
<evidence type="ECO:0000313" key="3">
    <source>
        <dbReference type="Proteomes" id="UP001059596"/>
    </source>
</evidence>
<reference evidence="2" key="1">
    <citation type="journal article" date="2023" name="Genome Biol. Evol.">
        <title>Long-read-based Genome Assembly of Drosophila gunungcola Reveals Fewer Chemosensory Genes in Flower-breeding Species.</title>
        <authorList>
            <person name="Negi A."/>
            <person name="Liao B.Y."/>
            <person name="Yeh S.D."/>
        </authorList>
    </citation>
    <scope>NUCLEOTIDE SEQUENCE</scope>
    <source>
        <strain evidence="2">Sukarami</strain>
    </source>
</reference>
<organism evidence="2 3">
    <name type="scientific">Drosophila gunungcola</name>
    <name type="common">fruit fly</name>
    <dbReference type="NCBI Taxonomy" id="103775"/>
    <lineage>
        <taxon>Eukaryota</taxon>
        <taxon>Metazoa</taxon>
        <taxon>Ecdysozoa</taxon>
        <taxon>Arthropoda</taxon>
        <taxon>Hexapoda</taxon>
        <taxon>Insecta</taxon>
        <taxon>Pterygota</taxon>
        <taxon>Neoptera</taxon>
        <taxon>Endopterygota</taxon>
        <taxon>Diptera</taxon>
        <taxon>Brachycera</taxon>
        <taxon>Muscomorpha</taxon>
        <taxon>Ephydroidea</taxon>
        <taxon>Drosophilidae</taxon>
        <taxon>Drosophila</taxon>
        <taxon>Sophophora</taxon>
    </lineage>
</organism>
<gene>
    <name evidence="2" type="ORF">M5D96_013220</name>
</gene>
<keyword evidence="3" id="KW-1185">Reference proteome</keyword>
<proteinExistence type="predicted"/>